<gene>
    <name evidence="2" type="ORF">I7X43_07570</name>
</gene>
<proteinExistence type="predicted"/>
<keyword evidence="2" id="KW-0449">Lipoprotein</keyword>
<evidence type="ECO:0000313" key="3">
    <source>
        <dbReference type="Proteomes" id="UP000620139"/>
    </source>
</evidence>
<dbReference type="InterPro" id="IPR033399">
    <property type="entry name" value="TP_0789-like"/>
</dbReference>
<dbReference type="EMBL" id="JAEDAL010000002">
    <property type="protein sequence ID" value="MBH9552710.1"/>
    <property type="molecule type" value="Genomic_DNA"/>
</dbReference>
<organism evidence="2 3">
    <name type="scientific">Inhella gelatinilytica</name>
    <dbReference type="NCBI Taxonomy" id="2795030"/>
    <lineage>
        <taxon>Bacteria</taxon>
        <taxon>Pseudomonadati</taxon>
        <taxon>Pseudomonadota</taxon>
        <taxon>Betaproteobacteria</taxon>
        <taxon>Burkholderiales</taxon>
        <taxon>Sphaerotilaceae</taxon>
        <taxon>Inhella</taxon>
    </lineage>
</organism>
<comment type="caution">
    <text evidence="2">The sequence shown here is derived from an EMBL/GenBank/DDBJ whole genome shotgun (WGS) entry which is preliminary data.</text>
</comment>
<evidence type="ECO:0000313" key="2">
    <source>
        <dbReference type="EMBL" id="MBH9552710.1"/>
    </source>
</evidence>
<reference evidence="2" key="1">
    <citation type="submission" date="2020-12" db="EMBL/GenBank/DDBJ databases">
        <title>The genome sequence of Inhella sp. 4Y17.</title>
        <authorList>
            <person name="Liu Y."/>
        </authorList>
    </citation>
    <scope>NUCLEOTIDE SEQUENCE</scope>
    <source>
        <strain evidence="2">4Y10</strain>
    </source>
</reference>
<dbReference type="Proteomes" id="UP000620139">
    <property type="component" value="Unassembled WGS sequence"/>
</dbReference>
<sequence>MSGLVSLSTGGTSRRQAVLTLAVLTGPCAWARDADDALGTVRDLWARYRLGVETEQETVRVRVEREGQAPELKRLQRSLRFRPDGGFIVLVRFLEPALDKGLSLLIEQSPGKPALMALRMPSWPQARRIAGDREARSFGGTDLTFEDNRQLLGEAVADWQYRALEGGRIEAQPRAGTASGYGRRVLQVTAEGGLAQVDYFDAAGRWLKTQRQDGLQVGPGGRWRADRVVVSVAGGRSLFEVEQRQFGLNLTEAWFQAQLAA</sequence>
<dbReference type="CDD" id="cd16329">
    <property type="entry name" value="LolA_like"/>
    <property type="match status" value="1"/>
</dbReference>
<dbReference type="Gene3D" id="2.50.20.10">
    <property type="entry name" value="Lipoprotein localisation LolA/LolB/LppX"/>
    <property type="match status" value="1"/>
</dbReference>
<keyword evidence="3" id="KW-1185">Reference proteome</keyword>
<dbReference type="AlphaFoldDB" id="A0A931NDY3"/>
<feature type="domain" description="Uncharacterized protein TP-0789" evidence="1">
    <location>
        <begin position="90"/>
        <end position="257"/>
    </location>
</feature>
<dbReference type="Pfam" id="PF17131">
    <property type="entry name" value="LolA_like"/>
    <property type="match status" value="1"/>
</dbReference>
<protein>
    <submittedName>
        <fullName evidence="2">Outer membrane lipoprotein-sorting protein</fullName>
    </submittedName>
</protein>
<accession>A0A931NDY3</accession>
<dbReference type="RefSeq" id="WP_198100297.1">
    <property type="nucleotide sequence ID" value="NZ_JAEDAL010000002.1"/>
</dbReference>
<evidence type="ECO:0000259" key="1">
    <source>
        <dbReference type="Pfam" id="PF17131"/>
    </source>
</evidence>
<name>A0A931NDY3_9BURK</name>